<comment type="cofactor">
    <cofactor evidence="1">
        <name>Mg(2+)</name>
        <dbReference type="ChEBI" id="CHEBI:18420"/>
    </cofactor>
</comment>
<reference evidence="4 5" key="1">
    <citation type="journal article" date="2005" name="Nucleic Acids Res.">
        <title>Genomic blueprint of Hahella chejuensis, a marine microbe producing an algicidal agent.</title>
        <authorList>
            <person name="Jeong H."/>
            <person name="Yim J.H."/>
            <person name="Lee C."/>
            <person name="Choi S.-H."/>
            <person name="Park Y.K."/>
            <person name="Yoon S.H."/>
            <person name="Hur C.-G."/>
            <person name="Kang H.-Y."/>
            <person name="Kim D."/>
            <person name="Lee H.H."/>
            <person name="Park K.H."/>
            <person name="Park S.-H."/>
            <person name="Park H.-S."/>
            <person name="Lee H.K."/>
            <person name="Oh T.K."/>
            <person name="Kim J.F."/>
        </authorList>
    </citation>
    <scope>NUCLEOTIDE SEQUENCE [LARGE SCALE GENOMIC DNA]</scope>
    <source>
        <strain evidence="4 5">KCTC 2396</strain>
    </source>
</reference>
<keyword evidence="5" id="KW-1185">Reference proteome</keyword>
<dbReference type="PANTHER" id="PTHR43046">
    <property type="entry name" value="GDP-MANNOSE MANNOSYL HYDROLASE"/>
    <property type="match status" value="1"/>
</dbReference>
<evidence type="ECO:0000313" key="5">
    <source>
        <dbReference type="Proteomes" id="UP000000238"/>
    </source>
</evidence>
<proteinExistence type="predicted"/>
<dbReference type="RefSeq" id="WP_011397624.1">
    <property type="nucleotide sequence ID" value="NC_007645.1"/>
</dbReference>
<dbReference type="PROSITE" id="PS00893">
    <property type="entry name" value="NUDIX_BOX"/>
    <property type="match status" value="1"/>
</dbReference>
<dbReference type="OrthoDB" id="9791228at2"/>
<dbReference type="Pfam" id="PF00293">
    <property type="entry name" value="NUDIX"/>
    <property type="match status" value="1"/>
</dbReference>
<evidence type="ECO:0000256" key="2">
    <source>
        <dbReference type="ARBA" id="ARBA00022801"/>
    </source>
</evidence>
<dbReference type="GO" id="GO:0016787">
    <property type="term" value="F:hydrolase activity"/>
    <property type="evidence" value="ECO:0007669"/>
    <property type="project" value="UniProtKB-KW"/>
</dbReference>
<dbReference type="Proteomes" id="UP000000238">
    <property type="component" value="Chromosome"/>
</dbReference>
<dbReference type="SUPFAM" id="SSF55811">
    <property type="entry name" value="Nudix"/>
    <property type="match status" value="1"/>
</dbReference>
<accession>Q2SFL7</accession>
<evidence type="ECO:0000256" key="1">
    <source>
        <dbReference type="ARBA" id="ARBA00001946"/>
    </source>
</evidence>
<keyword evidence="2 4" id="KW-0378">Hydrolase</keyword>
<dbReference type="PANTHER" id="PTHR43046:SF14">
    <property type="entry name" value="MUTT_NUDIX FAMILY PROTEIN"/>
    <property type="match status" value="1"/>
</dbReference>
<dbReference type="HOGENOM" id="CLU_037162_18_6_6"/>
<dbReference type="STRING" id="349521.HCH_03827"/>
<gene>
    <name evidence="4" type="ordered locus">HCH_03827</name>
</gene>
<sequence length="158" mass="18535">MLKFDVGDNRFNFRSAAVIMHQDHVLLHKAVQDNFWALPGGRVEFFEFSSDTLAREVEEELGMTARVIRPLWYVENFFQYQQTRFHEIATLYLTELADPDVIPFNVDFPGVEEDVDLIFRWFKLSELDSIELAPDFLKTRLRSLPEGVEFLTVNEIES</sequence>
<organism evidence="4 5">
    <name type="scientific">Hahella chejuensis (strain KCTC 2396)</name>
    <dbReference type="NCBI Taxonomy" id="349521"/>
    <lineage>
        <taxon>Bacteria</taxon>
        <taxon>Pseudomonadati</taxon>
        <taxon>Pseudomonadota</taxon>
        <taxon>Gammaproteobacteria</taxon>
        <taxon>Oceanospirillales</taxon>
        <taxon>Hahellaceae</taxon>
        <taxon>Hahella</taxon>
    </lineage>
</organism>
<dbReference type="eggNOG" id="COG1051">
    <property type="taxonomic scope" value="Bacteria"/>
</dbReference>
<dbReference type="EMBL" id="CP000155">
    <property type="protein sequence ID" value="ABC30557.1"/>
    <property type="molecule type" value="Genomic_DNA"/>
</dbReference>
<feature type="domain" description="Nudix hydrolase" evidence="3">
    <location>
        <begin position="8"/>
        <end position="146"/>
    </location>
</feature>
<dbReference type="PROSITE" id="PS51462">
    <property type="entry name" value="NUDIX"/>
    <property type="match status" value="1"/>
</dbReference>
<dbReference type="InterPro" id="IPR015797">
    <property type="entry name" value="NUDIX_hydrolase-like_dom_sf"/>
</dbReference>
<dbReference type="InterPro" id="IPR020084">
    <property type="entry name" value="NUDIX_hydrolase_CS"/>
</dbReference>
<dbReference type="InterPro" id="IPR000086">
    <property type="entry name" value="NUDIX_hydrolase_dom"/>
</dbReference>
<protein>
    <submittedName>
        <fullName evidence="4">NTP pyrophosphohydrolase including oxidative damage repair enzyme</fullName>
    </submittedName>
</protein>
<dbReference type="AlphaFoldDB" id="Q2SFL7"/>
<dbReference type="KEGG" id="hch:HCH_03827"/>
<evidence type="ECO:0000313" key="4">
    <source>
        <dbReference type="EMBL" id="ABC30557.1"/>
    </source>
</evidence>
<dbReference type="CDD" id="cd04688">
    <property type="entry name" value="NUDIX_Hydrolase"/>
    <property type="match status" value="1"/>
</dbReference>
<evidence type="ECO:0000259" key="3">
    <source>
        <dbReference type="PROSITE" id="PS51462"/>
    </source>
</evidence>
<dbReference type="Gene3D" id="3.90.79.10">
    <property type="entry name" value="Nucleoside Triphosphate Pyrophosphohydrolase"/>
    <property type="match status" value="1"/>
</dbReference>
<name>Q2SFL7_HAHCH</name>